<evidence type="ECO:0000313" key="2">
    <source>
        <dbReference type="EMBL" id="TDB58294.1"/>
    </source>
</evidence>
<organism evidence="2 3">
    <name type="scientific">Pseudomonas vancouverensis</name>
    <dbReference type="NCBI Taxonomy" id="95300"/>
    <lineage>
        <taxon>Bacteria</taxon>
        <taxon>Pseudomonadati</taxon>
        <taxon>Pseudomonadota</taxon>
        <taxon>Gammaproteobacteria</taxon>
        <taxon>Pseudomonadales</taxon>
        <taxon>Pseudomonadaceae</taxon>
        <taxon>Pseudomonas</taxon>
    </lineage>
</organism>
<dbReference type="AlphaFoldDB" id="A0A4R4JUC9"/>
<feature type="region of interest" description="Disordered" evidence="1">
    <location>
        <begin position="1"/>
        <end position="22"/>
    </location>
</feature>
<proteinExistence type="predicted"/>
<protein>
    <submittedName>
        <fullName evidence="2">Uncharacterized protein</fullName>
    </submittedName>
</protein>
<reference evidence="3" key="1">
    <citation type="journal article" date="2019" name="bioRxiv">
        <title>Bacterially produced spermidine induces plant systemic susceptibility to pathogens.</title>
        <authorList>
            <person name="Melnyk R.A."/>
            <person name="Beskrovnaya P.A."/>
            <person name="Liu Z."/>
            <person name="Song Y."/>
            <person name="Haney C.H."/>
        </authorList>
    </citation>
    <scope>NUCLEOTIDE SEQUENCE [LARGE SCALE GENOMIC DNA]</scope>
    <source>
        <strain evidence="3">Dha-51</strain>
    </source>
</reference>
<keyword evidence="3" id="KW-1185">Reference proteome</keyword>
<name>A0A4R4JUC9_PSEVA</name>
<dbReference type="Proteomes" id="UP000295254">
    <property type="component" value="Unassembled WGS sequence"/>
</dbReference>
<dbReference type="OrthoDB" id="9780310at2"/>
<gene>
    <name evidence="2" type="ORF">EIY72_22380</name>
</gene>
<feature type="compositionally biased region" description="Low complexity" evidence="1">
    <location>
        <begin position="13"/>
        <end position="22"/>
    </location>
</feature>
<accession>A0A4R4JUC9</accession>
<sequence length="75" mass="8063">MQSIRKDSSTHGPRAPTARPVAAVGNAVETFAAVRQSSQDNDSRSGGDMVTIHIGISGWRYTLWRGGFYSDGLLP</sequence>
<comment type="caution">
    <text evidence="2">The sequence shown here is derived from an EMBL/GenBank/DDBJ whole genome shotgun (WGS) entry which is preliminary data.</text>
</comment>
<evidence type="ECO:0000313" key="3">
    <source>
        <dbReference type="Proteomes" id="UP000295254"/>
    </source>
</evidence>
<evidence type="ECO:0000256" key="1">
    <source>
        <dbReference type="SAM" id="MobiDB-lite"/>
    </source>
</evidence>
<dbReference type="EMBL" id="RRZK01000030">
    <property type="protein sequence ID" value="TDB58294.1"/>
    <property type="molecule type" value="Genomic_DNA"/>
</dbReference>